<feature type="region of interest" description="Disordered" evidence="8">
    <location>
        <begin position="25"/>
        <end position="57"/>
    </location>
</feature>
<dbReference type="Proteomes" id="UP001165060">
    <property type="component" value="Unassembled WGS sequence"/>
</dbReference>
<dbReference type="InterPro" id="IPR015500">
    <property type="entry name" value="Peptidase_S8_subtilisin-rel"/>
</dbReference>
<dbReference type="Gene3D" id="3.40.50.200">
    <property type="entry name" value="Peptidase S8/S53 domain"/>
    <property type="match status" value="1"/>
</dbReference>
<evidence type="ECO:0000256" key="6">
    <source>
        <dbReference type="ARBA" id="ARBA00023619"/>
    </source>
</evidence>
<dbReference type="InterPro" id="IPR034058">
    <property type="entry name" value="TagA/B/C/D_pept_dom"/>
</dbReference>
<dbReference type="PRINTS" id="PR00723">
    <property type="entry name" value="SUBTILISIN"/>
</dbReference>
<feature type="region of interest" description="Disordered" evidence="8">
    <location>
        <begin position="805"/>
        <end position="888"/>
    </location>
</feature>
<feature type="non-terminal residue" evidence="11">
    <location>
        <position position="1"/>
    </location>
</feature>
<evidence type="ECO:0000313" key="11">
    <source>
        <dbReference type="EMBL" id="GMI38020.1"/>
    </source>
</evidence>
<dbReference type="PROSITE" id="PS51892">
    <property type="entry name" value="SUBTILASE"/>
    <property type="match status" value="1"/>
</dbReference>
<keyword evidence="4 7" id="KW-0720">Serine protease</keyword>
<dbReference type="PROSITE" id="PS00138">
    <property type="entry name" value="SUBTILASE_SER"/>
    <property type="match status" value="1"/>
</dbReference>
<dbReference type="InterPro" id="IPR036852">
    <property type="entry name" value="Peptidase_S8/S53_dom_sf"/>
</dbReference>
<comment type="catalytic activity">
    <reaction evidence="5">
        <text>Hydrolysis of proteins with broad specificity for peptide bonds, and a preference for a large uncharged residue in P1. Hydrolyzes peptide amides.</text>
        <dbReference type="EC" id="3.4.21.62"/>
    </reaction>
</comment>
<dbReference type="SUPFAM" id="SSF52743">
    <property type="entry name" value="Subtilisin-like"/>
    <property type="match status" value="1"/>
</dbReference>
<feature type="compositionally biased region" description="Gly residues" evidence="8">
    <location>
        <begin position="827"/>
        <end position="845"/>
    </location>
</feature>
<keyword evidence="12" id="KW-1185">Reference proteome</keyword>
<evidence type="ECO:0000256" key="9">
    <source>
        <dbReference type="SAM" id="Phobius"/>
    </source>
</evidence>
<dbReference type="SUPFAM" id="SSF49785">
    <property type="entry name" value="Galactose-binding domain-like"/>
    <property type="match status" value="1"/>
</dbReference>
<evidence type="ECO:0000256" key="8">
    <source>
        <dbReference type="SAM" id="MobiDB-lite"/>
    </source>
</evidence>
<keyword evidence="9" id="KW-0472">Membrane</keyword>
<feature type="active site" description="Charge relay system" evidence="7">
    <location>
        <position position="532"/>
    </location>
</feature>
<dbReference type="Gene3D" id="2.60.120.380">
    <property type="match status" value="1"/>
</dbReference>
<dbReference type="PANTHER" id="PTHR43399:SF4">
    <property type="entry name" value="CELL WALL-ASSOCIATED PROTEASE"/>
    <property type="match status" value="1"/>
</dbReference>
<organism evidence="11 12">
    <name type="scientific">Tetraparma gracilis</name>
    <dbReference type="NCBI Taxonomy" id="2962635"/>
    <lineage>
        <taxon>Eukaryota</taxon>
        <taxon>Sar</taxon>
        <taxon>Stramenopiles</taxon>
        <taxon>Ochrophyta</taxon>
        <taxon>Bolidophyceae</taxon>
        <taxon>Parmales</taxon>
        <taxon>Triparmaceae</taxon>
        <taxon>Tetraparma</taxon>
    </lineage>
</organism>
<feature type="transmembrane region" description="Helical" evidence="9">
    <location>
        <begin position="775"/>
        <end position="800"/>
    </location>
</feature>
<dbReference type="Pfam" id="PF00082">
    <property type="entry name" value="Peptidase_S8"/>
    <property type="match status" value="1"/>
</dbReference>
<evidence type="ECO:0000256" key="4">
    <source>
        <dbReference type="ARBA" id="ARBA00022825"/>
    </source>
</evidence>
<reference evidence="11 12" key="1">
    <citation type="journal article" date="2023" name="Commun. Biol.">
        <title>Genome analysis of Parmales, the sister group of diatoms, reveals the evolutionary specialization of diatoms from phago-mixotrophs to photoautotrophs.</title>
        <authorList>
            <person name="Ban H."/>
            <person name="Sato S."/>
            <person name="Yoshikawa S."/>
            <person name="Yamada K."/>
            <person name="Nakamura Y."/>
            <person name="Ichinomiya M."/>
            <person name="Sato N."/>
            <person name="Blanc-Mathieu R."/>
            <person name="Endo H."/>
            <person name="Kuwata A."/>
            <person name="Ogata H."/>
        </authorList>
    </citation>
    <scope>NUCLEOTIDE SEQUENCE [LARGE SCALE GENOMIC DNA]</scope>
</reference>
<keyword evidence="9" id="KW-1133">Transmembrane helix</keyword>
<dbReference type="EMBL" id="BRYB01003510">
    <property type="protein sequence ID" value="GMI38020.1"/>
    <property type="molecule type" value="Genomic_DNA"/>
</dbReference>
<name>A0ABQ6N121_9STRA</name>
<evidence type="ECO:0000256" key="7">
    <source>
        <dbReference type="PROSITE-ProRule" id="PRU01240"/>
    </source>
</evidence>
<feature type="active site" description="Charge relay system" evidence="7">
    <location>
        <position position="351"/>
    </location>
</feature>
<proteinExistence type="inferred from homology"/>
<feature type="region of interest" description="Disordered" evidence="8">
    <location>
        <begin position="697"/>
        <end position="716"/>
    </location>
</feature>
<evidence type="ECO:0000256" key="3">
    <source>
        <dbReference type="ARBA" id="ARBA00022801"/>
    </source>
</evidence>
<dbReference type="InterPro" id="IPR022398">
    <property type="entry name" value="Peptidase_S8_His-AS"/>
</dbReference>
<dbReference type="InterPro" id="IPR023828">
    <property type="entry name" value="Peptidase_S8_Ser-AS"/>
</dbReference>
<feature type="domain" description="Peptidase S8/S53" evidence="10">
    <location>
        <begin position="284"/>
        <end position="594"/>
    </location>
</feature>
<evidence type="ECO:0000256" key="1">
    <source>
        <dbReference type="ARBA" id="ARBA00011073"/>
    </source>
</evidence>
<dbReference type="InterPro" id="IPR051048">
    <property type="entry name" value="Peptidase_S8/S53_subtilisin"/>
</dbReference>
<dbReference type="PANTHER" id="PTHR43399">
    <property type="entry name" value="SUBTILISIN-RELATED"/>
    <property type="match status" value="1"/>
</dbReference>
<gene>
    <name evidence="11" type="ORF">TeGR_g4757</name>
</gene>
<dbReference type="InterPro" id="IPR000209">
    <property type="entry name" value="Peptidase_S8/S53_dom"/>
</dbReference>
<dbReference type="CDD" id="cd04842">
    <property type="entry name" value="Peptidases_S8_Kp43_protease"/>
    <property type="match status" value="1"/>
</dbReference>
<feature type="active site" description="Charge relay system" evidence="7">
    <location>
        <position position="293"/>
    </location>
</feature>
<feature type="compositionally biased region" description="Low complexity" evidence="8">
    <location>
        <begin position="813"/>
        <end position="822"/>
    </location>
</feature>
<comment type="similarity">
    <text evidence="1 7">Belongs to the peptidase S8 family.</text>
</comment>
<keyword evidence="9" id="KW-0812">Transmembrane</keyword>
<evidence type="ECO:0000259" key="10">
    <source>
        <dbReference type="Pfam" id="PF00082"/>
    </source>
</evidence>
<dbReference type="PROSITE" id="PS00137">
    <property type="entry name" value="SUBTILASE_HIS"/>
    <property type="match status" value="1"/>
</dbReference>
<protein>
    <recommendedName>
        <fullName evidence="6">subtilisin</fullName>
        <ecNumber evidence="6">3.4.21.62</ecNumber>
    </recommendedName>
</protein>
<keyword evidence="3 7" id="KW-0378">Hydrolase</keyword>
<evidence type="ECO:0000313" key="12">
    <source>
        <dbReference type="Proteomes" id="UP001165060"/>
    </source>
</evidence>
<comment type="caution">
    <text evidence="11">The sequence shown here is derived from an EMBL/GenBank/DDBJ whole genome shotgun (WGS) entry which is preliminary data.</text>
</comment>
<keyword evidence="2 7" id="KW-0645">Protease</keyword>
<feature type="compositionally biased region" description="Polar residues" evidence="8">
    <location>
        <begin position="699"/>
        <end position="716"/>
    </location>
</feature>
<dbReference type="EC" id="3.4.21.62" evidence="6"/>
<evidence type="ECO:0000256" key="5">
    <source>
        <dbReference type="ARBA" id="ARBA00023529"/>
    </source>
</evidence>
<dbReference type="InterPro" id="IPR008979">
    <property type="entry name" value="Galactose-bd-like_sf"/>
</dbReference>
<sequence length="899" mass="93080">RSFQTEFSLEYCSVPTFLTPGDETTTTLVPSSFPPSSCPSTASWSARPGYEDESSSGGLSIEEKYLCAVSSFALMEDKCTYLASASSSHAAVKDSVSAALGHKLDLSNFHVHDPDSDASTPNSLVYTLSLTSAEYDSLQASPAFDRVQPVLHDLKVSPLLAVVPEAADVRVTSTADCSAQDLADKVAAFAAANPSLCSGCAVAVSGESHSASPGSLNEALVTGLSDARAFTAALAQDHDATGVISAISADLPRHTHNAQAAWILQSGNFTGKPHTPFWDRGIDGSGVTVGEGDSGLDHQSCFFFDSRTDVAFPTGNFDQITGRPVYENTAHRKVVQYVAFADDVEGENGGHGTHVGGTIAGSSDFDERPGDAGMAPGAKLAFFDIGQPNAQFLNVPGNLATQMFPYAKRVGAMLHSNSWGSDTNSYTGDARQVDEYSWDNQDFLVLVAAGNSGTNGAGSLGAPATAKNCVSVGASSNGDNDNDLAYFSSRGPAFDNRIKPDVVAPGFSIQSANSVPSPTDDHCSTVGMAGTSMATPATAGVIALGQQYFEDGWYPSGKKRSSHGFKPMGALLKAVLINGAQRLTGSEANKQGSGWPNMDQGHGIVELDATLNFHDVFKEQGLFLRGDFNDMPTFASAADPAVEHKFKSTGTSCVTPDSNGNADTKEFRATLVWHDPPASGGSSKSLVNDLDIVVEGSDGSVNHPNGGSSRDSTNNAESVVFVPTEGVTYTVKISANSIATGPQPYAYVVSGCFRSPDRPSVDGESDGSSIPIDKILMGVGGLAGLALLVGLSVFAVKAFAGRSRKPQAKYNPRAGKASAAAKRGSKRAGGGSFTSGVGLTSGAGSSGLANKSNANRPAGISMGGMNSAKRGSATGGASKTKFHGKVNKTFNNTKWGDMV</sequence>
<accession>A0ABQ6N121</accession>
<evidence type="ECO:0000256" key="2">
    <source>
        <dbReference type="ARBA" id="ARBA00022670"/>
    </source>
</evidence>